<dbReference type="InterPro" id="IPR011322">
    <property type="entry name" value="N-reg_PII-like_a/b"/>
</dbReference>
<protein>
    <submittedName>
        <fullName evidence="2">Divalent cation tolerance protein CutA</fullName>
    </submittedName>
</protein>
<dbReference type="RefSeq" id="WP_213536063.1">
    <property type="nucleotide sequence ID" value="NZ_BOVQ01000005.1"/>
</dbReference>
<evidence type="ECO:0000313" key="3">
    <source>
        <dbReference type="Proteomes" id="UP001595987"/>
    </source>
</evidence>
<accession>A0ABV9JGT0</accession>
<organism evidence="2 3">
    <name type="scientific">Lactococcus nasutitermitis</name>
    <dbReference type="NCBI Taxonomy" id="1652957"/>
    <lineage>
        <taxon>Bacteria</taxon>
        <taxon>Bacillati</taxon>
        <taxon>Bacillota</taxon>
        <taxon>Bacilli</taxon>
        <taxon>Lactobacillales</taxon>
        <taxon>Streptococcaceae</taxon>
        <taxon>Lactococcus</taxon>
    </lineage>
</organism>
<sequence length="108" mass="12623">MSKFSLVISTFFSEEEAQNVADNLVKKRYAAFAHLQEVKSSFVWNENFENLAEFRLECLIYSRKFASVKAEIRELSSHDLPEIVVVPAKIDNETEKWVDDWLEGEFED</sequence>
<dbReference type="EMBL" id="JBHSGD010000005">
    <property type="protein sequence ID" value="MFC4652534.1"/>
    <property type="molecule type" value="Genomic_DNA"/>
</dbReference>
<dbReference type="Gene3D" id="3.30.70.120">
    <property type="match status" value="1"/>
</dbReference>
<evidence type="ECO:0000313" key="2">
    <source>
        <dbReference type="EMBL" id="MFC4652534.1"/>
    </source>
</evidence>
<dbReference type="Proteomes" id="UP001595987">
    <property type="component" value="Unassembled WGS sequence"/>
</dbReference>
<keyword evidence="3" id="KW-1185">Reference proteome</keyword>
<dbReference type="Pfam" id="PF03091">
    <property type="entry name" value="CutA1"/>
    <property type="match status" value="1"/>
</dbReference>
<evidence type="ECO:0000256" key="1">
    <source>
        <dbReference type="ARBA" id="ARBA00010169"/>
    </source>
</evidence>
<dbReference type="SUPFAM" id="SSF54913">
    <property type="entry name" value="GlnB-like"/>
    <property type="match status" value="1"/>
</dbReference>
<name>A0ABV9JGT0_9LACT</name>
<dbReference type="InterPro" id="IPR004323">
    <property type="entry name" value="Ion_tolerance_CutA"/>
</dbReference>
<comment type="caution">
    <text evidence="2">The sequence shown here is derived from an EMBL/GenBank/DDBJ whole genome shotgun (WGS) entry which is preliminary data.</text>
</comment>
<dbReference type="InterPro" id="IPR015867">
    <property type="entry name" value="N-reg_PII/ATP_PRibTrfase_C"/>
</dbReference>
<reference evidence="3" key="1">
    <citation type="journal article" date="2019" name="Int. J. Syst. Evol. Microbiol.">
        <title>The Global Catalogue of Microorganisms (GCM) 10K type strain sequencing project: providing services to taxonomists for standard genome sequencing and annotation.</title>
        <authorList>
            <consortium name="The Broad Institute Genomics Platform"/>
            <consortium name="The Broad Institute Genome Sequencing Center for Infectious Disease"/>
            <person name="Wu L."/>
            <person name="Ma J."/>
        </authorList>
    </citation>
    <scope>NUCLEOTIDE SEQUENCE [LARGE SCALE GENOMIC DNA]</scope>
    <source>
        <strain evidence="3">CCUG 63287</strain>
    </source>
</reference>
<proteinExistence type="inferred from homology"/>
<gene>
    <name evidence="2" type="primary">cutA</name>
    <name evidence="2" type="ORF">ACFO26_06395</name>
</gene>
<comment type="similarity">
    <text evidence="1">Belongs to the CutA family.</text>
</comment>